<dbReference type="NCBIfam" id="TIGR03336">
    <property type="entry name" value="IOR_alpha"/>
    <property type="match status" value="1"/>
</dbReference>
<sequence length="609" mass="66674">MKRLLSGNEAVARGAWTAGAVVGSGYPGTPSTEIMEIFARYPGVYAEWAPNEKVALDVAIGAAYAGRRAFATMKHVGLNVAADSLFYAAMTGIEAGLVIVSADDPSMHSSQNEQDNRQYAKFVRIPCIDPADSQEAHDFAIAAFDLSERFDTPVLLRLTTRVCHTSTPVEVSEQRFVSSDPIKYPRNVAKYVMVPANARRRHGVIEHRIQEISQYAETSPLNRMEIRSSQLGIITGGIAYQYAREVFPEASILKLGLVYPLPAALIRNFASMVERLIVLEELDPFIEHQVRLLGVELYRGKQTLDTPKGIFPIVGELNAQIVRKAAIEAGLIEGEMLQTSPSFPMELPQRPPVLCPGCPHRGAFFVLSKLKVPVNGDIGCYTLGLTEPLNAIHTCGCMGASIGVAHGAAVAGDQERHVAVIGDSTFFHTGIPALINVVYNRSNVITIIMDNRVTGMTGHQDNPGTGKTLQGRDTTEIDIENVVRALGFTYVKTLNGYDVEGIEKTLKEWMKISDPAVLITREECALLPEARAKYVPLEVVEEKCNGCTMCFRVGCPAISKSEKLDPRYQRPLAVIDPSLCTGCEICAQVCPRDAILFRNQVLDKQEIDQ</sequence>
<evidence type="ECO:0000256" key="8">
    <source>
        <dbReference type="ARBA" id="ARBA00022982"/>
    </source>
</evidence>
<dbReference type="InterPro" id="IPR029061">
    <property type="entry name" value="THDP-binding"/>
</dbReference>
<dbReference type="SUPFAM" id="SSF54862">
    <property type="entry name" value="4Fe-4S ferredoxins"/>
    <property type="match status" value="1"/>
</dbReference>
<evidence type="ECO:0000256" key="7">
    <source>
        <dbReference type="ARBA" id="ARBA00022723"/>
    </source>
</evidence>
<keyword evidence="6 14" id="KW-0004">4Fe-4S</keyword>
<dbReference type="InParanoid" id="E8N573"/>
<proteinExistence type="predicted"/>
<dbReference type="HOGENOM" id="CLU_017727_0_0_0"/>
<dbReference type="Gene3D" id="3.40.50.970">
    <property type="match status" value="2"/>
</dbReference>
<feature type="binding site" evidence="15">
    <location>
        <position position="547"/>
    </location>
    <ligand>
        <name>[4Fe-4S] cluster</name>
        <dbReference type="ChEBI" id="CHEBI:49883"/>
        <label>1</label>
    </ligand>
</feature>
<comment type="cofactor">
    <cofactor evidence="14 15">
        <name>[4Fe-4S] cluster</name>
        <dbReference type="ChEBI" id="CHEBI:49883"/>
    </cofactor>
    <text evidence="14 15">Binds 2 [4Fe-4S] clusters. In this family the first cluster has a non-standard and varying [4Fe-4S] binding motif CX(2)CX(2)CX(4-5)CP.</text>
</comment>
<evidence type="ECO:0000256" key="14">
    <source>
        <dbReference type="PIRNR" id="PIRNR006439"/>
    </source>
</evidence>
<dbReference type="GO" id="GO:0043805">
    <property type="term" value="F:indolepyruvate ferredoxin oxidoreductase activity"/>
    <property type="evidence" value="ECO:0007669"/>
    <property type="project" value="UniProtKB-UniRule"/>
</dbReference>
<feature type="binding site" evidence="15">
    <location>
        <position position="544"/>
    </location>
    <ligand>
        <name>[4Fe-4S] cluster</name>
        <dbReference type="ChEBI" id="CHEBI:49883"/>
        <label>1</label>
    </ligand>
</feature>
<dbReference type="CDD" id="cd02008">
    <property type="entry name" value="TPP_IOR_alpha"/>
    <property type="match status" value="1"/>
</dbReference>
<dbReference type="GO" id="GO:0046872">
    <property type="term" value="F:metal ion binding"/>
    <property type="evidence" value="ECO:0007669"/>
    <property type="project" value="UniProtKB-UniRule"/>
</dbReference>
<dbReference type="InterPro" id="IPR017896">
    <property type="entry name" value="4Fe4S_Fe-S-bd"/>
</dbReference>
<dbReference type="InterPro" id="IPR045025">
    <property type="entry name" value="HACL1-like"/>
</dbReference>
<accession>E8N573</accession>
<dbReference type="InterPro" id="IPR002880">
    <property type="entry name" value="Pyrv_Fd/Flavodoxin_OxRdtase_N"/>
</dbReference>
<dbReference type="EMBL" id="AP012029">
    <property type="protein sequence ID" value="BAJ63587.1"/>
    <property type="molecule type" value="Genomic_DNA"/>
</dbReference>
<dbReference type="AlphaFoldDB" id="E8N573"/>
<feature type="domain" description="4Fe-4S ferredoxin-type" evidence="16">
    <location>
        <begin position="571"/>
        <end position="600"/>
    </location>
</feature>
<feature type="domain" description="4Fe-4S ferredoxin-type" evidence="16">
    <location>
        <begin position="535"/>
        <end position="563"/>
    </location>
</feature>
<comment type="function">
    <text evidence="1 14">Catalyzes the ferredoxin-dependent oxidative decarboxylation of arylpyruvates.</text>
</comment>
<protein>
    <recommendedName>
        <fullName evidence="4 14">Indolepyruvate oxidoreductase subunit IorA</fullName>
        <shortName evidence="14">IOR</shortName>
        <ecNumber evidence="3 14">1.2.7.8</ecNumber>
    </recommendedName>
    <alternativeName>
        <fullName evidence="12 14">Indolepyruvate ferredoxin oxidoreductase subunit alpha</fullName>
    </alternativeName>
</protein>
<feature type="binding site" evidence="15">
    <location>
        <position position="586"/>
    </location>
    <ligand>
        <name>[4Fe-4S] cluster</name>
        <dbReference type="ChEBI" id="CHEBI:49883"/>
        <label>2</label>
    </ligand>
</feature>
<evidence type="ECO:0000259" key="16">
    <source>
        <dbReference type="PROSITE" id="PS51379"/>
    </source>
</evidence>
<dbReference type="InterPro" id="IPR011766">
    <property type="entry name" value="TPP_enzyme_TPP-bd"/>
</dbReference>
<dbReference type="Gene3D" id="3.30.70.20">
    <property type="match status" value="1"/>
</dbReference>
<reference evidence="17 18" key="1">
    <citation type="submission" date="2010-12" db="EMBL/GenBank/DDBJ databases">
        <title>Whole genome sequence of Anaerolinea thermophila UNI-1.</title>
        <authorList>
            <person name="Narita-Yamada S."/>
            <person name="Kishi E."/>
            <person name="Watanabe Y."/>
            <person name="Takasaki K."/>
            <person name="Ankai A."/>
            <person name="Oguchi A."/>
            <person name="Fukui S."/>
            <person name="Takahashi M."/>
            <person name="Yashiro I."/>
            <person name="Hosoyama A."/>
            <person name="Sekiguchi Y."/>
            <person name="Hanada S."/>
            <person name="Fujita N."/>
        </authorList>
    </citation>
    <scope>NUCLEOTIDE SEQUENCE [LARGE SCALE GENOMIC DNA]</scope>
    <source>
        <strain evidence="18">DSM 14523 / JCM 11388 / NBRC 100420 / UNI-1</strain>
    </source>
</reference>
<dbReference type="EC" id="1.2.7.8" evidence="3 14"/>
<dbReference type="Proteomes" id="UP000008922">
    <property type="component" value="Chromosome"/>
</dbReference>
<evidence type="ECO:0000256" key="11">
    <source>
        <dbReference type="ARBA" id="ARBA00023014"/>
    </source>
</evidence>
<keyword evidence="5 14" id="KW-0813">Transport</keyword>
<dbReference type="InterPro" id="IPR017721">
    <property type="entry name" value="IorA"/>
</dbReference>
<feature type="binding site" evidence="15">
    <location>
        <position position="555"/>
    </location>
    <ligand>
        <name>[4Fe-4S] cluster</name>
        <dbReference type="ChEBI" id="CHEBI:49883"/>
        <label>2</label>
    </ligand>
</feature>
<dbReference type="PIRSF" id="PIRSF006439">
    <property type="entry name" value="Indolepyruvate_ferr_oxidored"/>
    <property type="match status" value="1"/>
</dbReference>
<evidence type="ECO:0000256" key="12">
    <source>
        <dbReference type="ARBA" id="ARBA00030514"/>
    </source>
</evidence>
<feature type="binding site" evidence="15">
    <location>
        <position position="583"/>
    </location>
    <ligand>
        <name>[4Fe-4S] cluster</name>
        <dbReference type="ChEBI" id="CHEBI:49883"/>
        <label>2</label>
    </ligand>
</feature>
<name>E8N573_ANATU</name>
<evidence type="ECO:0000256" key="5">
    <source>
        <dbReference type="ARBA" id="ARBA00022448"/>
    </source>
</evidence>
<feature type="binding site" evidence="15">
    <location>
        <position position="550"/>
    </location>
    <ligand>
        <name>[4Fe-4S] cluster</name>
        <dbReference type="ChEBI" id="CHEBI:49883"/>
        <label>1</label>
    </ligand>
</feature>
<evidence type="ECO:0000256" key="9">
    <source>
        <dbReference type="ARBA" id="ARBA00023002"/>
    </source>
</evidence>
<evidence type="ECO:0000256" key="13">
    <source>
        <dbReference type="ARBA" id="ARBA00048332"/>
    </source>
</evidence>
<evidence type="ECO:0000256" key="15">
    <source>
        <dbReference type="PIRSR" id="PIRSR006439-50"/>
    </source>
</evidence>
<dbReference type="RefSeq" id="WP_013559969.1">
    <property type="nucleotide sequence ID" value="NC_014960.1"/>
</dbReference>
<keyword evidence="11 14" id="KW-0411">Iron-sulfur</keyword>
<dbReference type="SUPFAM" id="SSF52922">
    <property type="entry name" value="TK C-terminal domain-like"/>
    <property type="match status" value="1"/>
</dbReference>
<evidence type="ECO:0000256" key="6">
    <source>
        <dbReference type="ARBA" id="ARBA00022485"/>
    </source>
</evidence>
<evidence type="ECO:0000256" key="2">
    <source>
        <dbReference type="ARBA" id="ARBA00011238"/>
    </source>
</evidence>
<dbReference type="PANTHER" id="PTHR43710:SF7">
    <property type="entry name" value="INDOLEPYRUVATE OXIDOREDUCTASE SUBUNIT IORA"/>
    <property type="match status" value="1"/>
</dbReference>
<evidence type="ECO:0000256" key="4">
    <source>
        <dbReference type="ARBA" id="ARBA00017710"/>
    </source>
</evidence>
<evidence type="ECO:0000256" key="10">
    <source>
        <dbReference type="ARBA" id="ARBA00023004"/>
    </source>
</evidence>
<dbReference type="Pfam" id="PF02775">
    <property type="entry name" value="TPP_enzyme_C"/>
    <property type="match status" value="1"/>
</dbReference>
<dbReference type="Pfam" id="PF00037">
    <property type="entry name" value="Fer4"/>
    <property type="match status" value="1"/>
</dbReference>
<gene>
    <name evidence="17" type="primary">iorA</name>
    <name evidence="17" type="ordered locus">ANT_15590</name>
</gene>
<dbReference type="PANTHER" id="PTHR43710">
    <property type="entry name" value="2-HYDROXYACYL-COA LYASE"/>
    <property type="match status" value="1"/>
</dbReference>
<evidence type="ECO:0000256" key="1">
    <source>
        <dbReference type="ARBA" id="ARBA00002995"/>
    </source>
</evidence>
<evidence type="ECO:0000256" key="3">
    <source>
        <dbReference type="ARBA" id="ARBA00012812"/>
    </source>
</evidence>
<evidence type="ECO:0000313" key="17">
    <source>
        <dbReference type="EMBL" id="BAJ63587.1"/>
    </source>
</evidence>
<dbReference type="FunFam" id="3.40.50.970:FF:000039">
    <property type="entry name" value="Indolepyruvate oxidoreductase subunit IorA"/>
    <property type="match status" value="1"/>
</dbReference>
<comment type="subunit">
    <text evidence="2">Heterodimer of the IorA and IorB subunits.</text>
</comment>
<dbReference type="PROSITE" id="PS00198">
    <property type="entry name" value="4FE4S_FER_1"/>
    <property type="match status" value="1"/>
</dbReference>
<dbReference type="SUPFAM" id="SSF52518">
    <property type="entry name" value="Thiamin diphosphate-binding fold (THDP-binding)"/>
    <property type="match status" value="2"/>
</dbReference>
<keyword evidence="18" id="KW-1185">Reference proteome</keyword>
<comment type="catalytic activity">
    <reaction evidence="13 14">
        <text>indole-3-pyruvate + 2 oxidized [2Fe-2S]-[ferredoxin] + CoA = (indol-3-yl)acetyl-CoA + 2 reduced [2Fe-2S]-[ferredoxin] + CO2 + H(+)</text>
        <dbReference type="Rhea" id="RHEA:12645"/>
        <dbReference type="Rhea" id="RHEA-COMP:10000"/>
        <dbReference type="Rhea" id="RHEA-COMP:10001"/>
        <dbReference type="ChEBI" id="CHEBI:15378"/>
        <dbReference type="ChEBI" id="CHEBI:16526"/>
        <dbReference type="ChEBI" id="CHEBI:17640"/>
        <dbReference type="ChEBI" id="CHEBI:33737"/>
        <dbReference type="ChEBI" id="CHEBI:33738"/>
        <dbReference type="ChEBI" id="CHEBI:57271"/>
        <dbReference type="ChEBI" id="CHEBI:57287"/>
        <dbReference type="EC" id="1.2.7.8"/>
    </reaction>
</comment>
<dbReference type="PROSITE" id="PS51379">
    <property type="entry name" value="4FE4S_FER_2"/>
    <property type="match status" value="2"/>
</dbReference>
<keyword evidence="10 14" id="KW-0408">Iron</keyword>
<dbReference type="InterPro" id="IPR017900">
    <property type="entry name" value="4Fe4S_Fe_S_CS"/>
</dbReference>
<dbReference type="GO" id="GO:0051539">
    <property type="term" value="F:4 iron, 4 sulfur cluster binding"/>
    <property type="evidence" value="ECO:0007669"/>
    <property type="project" value="UniProtKB-UniRule"/>
</dbReference>
<feature type="binding site" evidence="15">
    <location>
        <position position="590"/>
    </location>
    <ligand>
        <name>[4Fe-4S] cluster</name>
        <dbReference type="ChEBI" id="CHEBI:49883"/>
        <label>1</label>
    </ligand>
</feature>
<dbReference type="eggNOG" id="COG4231">
    <property type="taxonomic scope" value="Bacteria"/>
</dbReference>
<feature type="binding site" evidence="15">
    <location>
        <position position="580"/>
    </location>
    <ligand>
        <name>[4Fe-4S] cluster</name>
        <dbReference type="ChEBI" id="CHEBI:49883"/>
        <label>2</label>
    </ligand>
</feature>
<dbReference type="Pfam" id="PF01855">
    <property type="entry name" value="POR_N"/>
    <property type="match status" value="1"/>
</dbReference>
<dbReference type="GO" id="GO:0030976">
    <property type="term" value="F:thiamine pyrophosphate binding"/>
    <property type="evidence" value="ECO:0007669"/>
    <property type="project" value="InterPro"/>
</dbReference>
<dbReference type="InterPro" id="IPR009014">
    <property type="entry name" value="Transketo_C/PFOR_II"/>
</dbReference>
<keyword evidence="7 14" id="KW-0479">Metal-binding</keyword>
<dbReference type="OrthoDB" id="9804603at2"/>
<keyword evidence="8 14" id="KW-0249">Electron transport</keyword>
<keyword evidence="9 14" id="KW-0560">Oxidoreductase</keyword>
<organism evidence="17 18">
    <name type="scientific">Anaerolinea thermophila (strain DSM 14523 / JCM 11388 / NBRC 100420 / UNI-1)</name>
    <dbReference type="NCBI Taxonomy" id="926569"/>
    <lineage>
        <taxon>Bacteria</taxon>
        <taxon>Bacillati</taxon>
        <taxon>Chloroflexota</taxon>
        <taxon>Anaerolineae</taxon>
        <taxon>Anaerolineales</taxon>
        <taxon>Anaerolineaceae</taxon>
        <taxon>Anaerolinea</taxon>
    </lineage>
</organism>
<dbReference type="STRING" id="926569.ANT_15590"/>
<dbReference type="CDD" id="cd07034">
    <property type="entry name" value="TPP_PYR_PFOR_IOR-alpha_like"/>
    <property type="match status" value="1"/>
</dbReference>
<dbReference type="KEGG" id="atm:ANT_15590"/>
<evidence type="ECO:0000313" key="18">
    <source>
        <dbReference type="Proteomes" id="UP000008922"/>
    </source>
</evidence>